<dbReference type="EMBL" id="WNVC01001294">
    <property type="protein sequence ID" value="MDZ5001340.1"/>
    <property type="molecule type" value="Genomic_DNA"/>
</dbReference>
<feature type="compositionally biased region" description="Polar residues" evidence="2">
    <location>
        <begin position="45"/>
        <end position="58"/>
    </location>
</feature>
<dbReference type="Proteomes" id="UP001291306">
    <property type="component" value="Unassembled WGS sequence"/>
</dbReference>
<dbReference type="GO" id="GO:0019867">
    <property type="term" value="C:outer membrane"/>
    <property type="evidence" value="ECO:0007669"/>
    <property type="project" value="InterPro"/>
</dbReference>
<comment type="caution">
    <text evidence="4">The sequence shown here is derived from an EMBL/GenBank/DDBJ whole genome shotgun (WGS) entry which is preliminary data.</text>
</comment>
<evidence type="ECO:0000256" key="1">
    <source>
        <dbReference type="ARBA" id="ARBA00022729"/>
    </source>
</evidence>
<dbReference type="PANTHER" id="PTHR39160">
    <property type="entry name" value="CELL WALL-BINDING PROTEIN YOCH"/>
    <property type="match status" value="1"/>
</dbReference>
<dbReference type="InterPro" id="IPR051933">
    <property type="entry name" value="Resuscitation_pf_RpfB"/>
</dbReference>
<feature type="domain" description="3D" evidence="3">
    <location>
        <begin position="89"/>
        <end position="137"/>
    </location>
</feature>
<proteinExistence type="predicted"/>
<organism evidence="4 5">
    <name type="scientific">Clostridium perfringens</name>
    <dbReference type="NCBI Taxonomy" id="1502"/>
    <lineage>
        <taxon>Bacteria</taxon>
        <taxon>Bacillati</taxon>
        <taxon>Bacillota</taxon>
        <taxon>Clostridia</taxon>
        <taxon>Eubacteriales</taxon>
        <taxon>Clostridiaceae</taxon>
        <taxon>Clostridium</taxon>
    </lineage>
</organism>
<gene>
    <name evidence="4" type="ORF">GNF79_20245</name>
</gene>
<evidence type="ECO:0000259" key="3">
    <source>
        <dbReference type="Pfam" id="PF06725"/>
    </source>
</evidence>
<dbReference type="RefSeq" id="WP_322459432.1">
    <property type="nucleotide sequence ID" value="NZ_WNVC01001294.1"/>
</dbReference>
<evidence type="ECO:0000313" key="4">
    <source>
        <dbReference type="EMBL" id="MDZ5001340.1"/>
    </source>
</evidence>
<evidence type="ECO:0000256" key="2">
    <source>
        <dbReference type="SAM" id="MobiDB-lite"/>
    </source>
</evidence>
<accession>A0AAW9IAA8</accession>
<protein>
    <recommendedName>
        <fullName evidence="3">3D domain-containing protein</fullName>
    </recommendedName>
</protein>
<dbReference type="InterPro" id="IPR010611">
    <property type="entry name" value="3D_dom"/>
</dbReference>
<dbReference type="SUPFAM" id="SSF50685">
    <property type="entry name" value="Barwin-like endoglucanases"/>
    <property type="match status" value="1"/>
</dbReference>
<dbReference type="GO" id="GO:0009254">
    <property type="term" value="P:peptidoglycan turnover"/>
    <property type="evidence" value="ECO:0007669"/>
    <property type="project" value="InterPro"/>
</dbReference>
<dbReference type="Pfam" id="PF06725">
    <property type="entry name" value="3D"/>
    <property type="match status" value="1"/>
</dbReference>
<feature type="region of interest" description="Disordered" evidence="2">
    <location>
        <begin position="38"/>
        <end position="58"/>
    </location>
</feature>
<dbReference type="InterPro" id="IPR036908">
    <property type="entry name" value="RlpA-like_sf"/>
</dbReference>
<name>A0AAW9IAA8_CLOPF</name>
<sequence>AVNTLQAMLPQLNSDYSIGLAKDAINLGIDKIALANEKSSEAESKQPTSNSVGDVSGQVSTHTMNATAYTGHGLTATALKPIRDPNGLSTVAVDPNVIPLGSKVYVEGYGYAIASDTGGDIKGNRIDLYMNSDAECYA</sequence>
<evidence type="ECO:0000313" key="5">
    <source>
        <dbReference type="Proteomes" id="UP001291306"/>
    </source>
</evidence>
<dbReference type="Gene3D" id="2.40.40.10">
    <property type="entry name" value="RlpA-like domain"/>
    <property type="match status" value="1"/>
</dbReference>
<feature type="non-terminal residue" evidence="4">
    <location>
        <position position="138"/>
    </location>
</feature>
<dbReference type="AlphaFoldDB" id="A0AAW9IAA8"/>
<dbReference type="CDD" id="cd22786">
    <property type="entry name" value="DPBB_YuiC-like"/>
    <property type="match status" value="1"/>
</dbReference>
<dbReference type="PANTHER" id="PTHR39160:SF4">
    <property type="entry name" value="RESUSCITATION-PROMOTING FACTOR RPFB"/>
    <property type="match status" value="1"/>
</dbReference>
<dbReference type="GO" id="GO:0004553">
    <property type="term" value="F:hydrolase activity, hydrolyzing O-glycosyl compounds"/>
    <property type="evidence" value="ECO:0007669"/>
    <property type="project" value="InterPro"/>
</dbReference>
<reference evidence="4" key="1">
    <citation type="submission" date="2019-11" db="EMBL/GenBank/DDBJ databases">
        <title>Characterization of Clostridium perfringens isolates from swine manure treated agricultural soils.</title>
        <authorList>
            <person name="Wushke S.T."/>
        </authorList>
    </citation>
    <scope>NUCLEOTIDE SEQUENCE</scope>
    <source>
        <strain evidence="4">X26</strain>
    </source>
</reference>
<keyword evidence="1" id="KW-0732">Signal</keyword>
<feature type="non-terminal residue" evidence="4">
    <location>
        <position position="1"/>
    </location>
</feature>